<name>A0A9W9F422_9EURO</name>
<reference evidence="2" key="2">
    <citation type="journal article" date="2023" name="IMA Fungus">
        <title>Comparative genomic study of the Penicillium genus elucidates a diverse pangenome and 15 lateral gene transfer events.</title>
        <authorList>
            <person name="Petersen C."/>
            <person name="Sorensen T."/>
            <person name="Nielsen M.R."/>
            <person name="Sondergaard T.E."/>
            <person name="Sorensen J.L."/>
            <person name="Fitzpatrick D.A."/>
            <person name="Frisvad J.C."/>
            <person name="Nielsen K.L."/>
        </authorList>
    </citation>
    <scope>NUCLEOTIDE SEQUENCE</scope>
    <source>
        <strain evidence="2">IBT 30069</strain>
    </source>
</reference>
<dbReference type="Proteomes" id="UP001149165">
    <property type="component" value="Unassembled WGS sequence"/>
</dbReference>
<feature type="chain" id="PRO_5040956938" evidence="1">
    <location>
        <begin position="19"/>
        <end position="138"/>
    </location>
</feature>
<sequence>MKFIISLIALAGMALAQSADIGLPKENQEVIAGKDVVVQVQRPNTLTGSEEINVSIGFTSCPNGGCFPASEELGTVVYSGGFKPEYHEGALPPYENFTVKVPSSFSKGKAQVNVAHFALVGASNVPLFEPLNQTIIVA</sequence>
<proteinExistence type="predicted"/>
<protein>
    <submittedName>
        <fullName evidence="2">Uncharacterized protein</fullName>
    </submittedName>
</protein>
<dbReference type="OrthoDB" id="2841294at2759"/>
<evidence type="ECO:0000256" key="1">
    <source>
        <dbReference type="SAM" id="SignalP"/>
    </source>
</evidence>
<accession>A0A9W9F422</accession>
<dbReference type="AlphaFoldDB" id="A0A9W9F422"/>
<feature type="signal peptide" evidence="1">
    <location>
        <begin position="1"/>
        <end position="18"/>
    </location>
</feature>
<keyword evidence="1" id="KW-0732">Signal</keyword>
<dbReference type="EMBL" id="JAPQKH010000006">
    <property type="protein sequence ID" value="KAJ5093273.1"/>
    <property type="molecule type" value="Genomic_DNA"/>
</dbReference>
<gene>
    <name evidence="2" type="ORF">N7456_009134</name>
</gene>
<organism evidence="2 3">
    <name type="scientific">Penicillium angulare</name>
    <dbReference type="NCBI Taxonomy" id="116970"/>
    <lineage>
        <taxon>Eukaryota</taxon>
        <taxon>Fungi</taxon>
        <taxon>Dikarya</taxon>
        <taxon>Ascomycota</taxon>
        <taxon>Pezizomycotina</taxon>
        <taxon>Eurotiomycetes</taxon>
        <taxon>Eurotiomycetidae</taxon>
        <taxon>Eurotiales</taxon>
        <taxon>Aspergillaceae</taxon>
        <taxon>Penicillium</taxon>
    </lineage>
</organism>
<comment type="caution">
    <text evidence="2">The sequence shown here is derived from an EMBL/GenBank/DDBJ whole genome shotgun (WGS) entry which is preliminary data.</text>
</comment>
<keyword evidence="3" id="KW-1185">Reference proteome</keyword>
<dbReference type="InterPro" id="IPR045469">
    <property type="entry name" value="Nis1"/>
</dbReference>
<evidence type="ECO:0000313" key="3">
    <source>
        <dbReference type="Proteomes" id="UP001149165"/>
    </source>
</evidence>
<reference evidence="2" key="1">
    <citation type="submission" date="2022-11" db="EMBL/GenBank/DDBJ databases">
        <authorList>
            <person name="Petersen C."/>
        </authorList>
    </citation>
    <scope>NUCLEOTIDE SEQUENCE</scope>
    <source>
        <strain evidence="2">IBT 30069</strain>
    </source>
</reference>
<evidence type="ECO:0000313" key="2">
    <source>
        <dbReference type="EMBL" id="KAJ5093273.1"/>
    </source>
</evidence>
<dbReference type="Pfam" id="PF19271">
    <property type="entry name" value="Nis1"/>
    <property type="match status" value="1"/>
</dbReference>